<comment type="pathway">
    <text evidence="2">Secondary metabolite metabolism; methylglyoxal degradation; (R)-lactate from methylglyoxal: step 2/2.</text>
</comment>
<dbReference type="InterPro" id="IPR032282">
    <property type="entry name" value="HAGH_C"/>
</dbReference>
<reference evidence="10" key="1">
    <citation type="submission" date="2018-05" db="EMBL/GenBank/DDBJ databases">
        <authorList>
            <person name="Lanie J.A."/>
            <person name="Ng W.-L."/>
            <person name="Kazmierczak K.M."/>
            <person name="Andrzejewski T.M."/>
            <person name="Davidsen T.M."/>
            <person name="Wayne K.J."/>
            <person name="Tettelin H."/>
            <person name="Glass J.I."/>
            <person name="Rusch D."/>
            <person name="Podicherti R."/>
            <person name="Tsui H.-C.T."/>
            <person name="Winkler M.E."/>
        </authorList>
    </citation>
    <scope>NUCLEOTIDE SEQUENCE</scope>
</reference>
<evidence type="ECO:0000256" key="7">
    <source>
        <dbReference type="ARBA" id="ARBA00022833"/>
    </source>
</evidence>
<dbReference type="GO" id="GO:0008800">
    <property type="term" value="F:beta-lactamase activity"/>
    <property type="evidence" value="ECO:0007669"/>
    <property type="project" value="InterPro"/>
</dbReference>
<dbReference type="InterPro" id="IPR035680">
    <property type="entry name" value="Clx_II_MBL"/>
</dbReference>
<dbReference type="SUPFAM" id="SSF56281">
    <property type="entry name" value="Metallo-hydrolase/oxidoreductase"/>
    <property type="match status" value="1"/>
</dbReference>
<feature type="domain" description="Metallo-beta-lactamase" evidence="9">
    <location>
        <begin position="14"/>
        <end position="146"/>
    </location>
</feature>
<evidence type="ECO:0000256" key="6">
    <source>
        <dbReference type="ARBA" id="ARBA00022801"/>
    </source>
</evidence>
<evidence type="ECO:0000256" key="4">
    <source>
        <dbReference type="ARBA" id="ARBA00011917"/>
    </source>
</evidence>
<dbReference type="InterPro" id="IPR036866">
    <property type="entry name" value="RibonucZ/Hydroxyglut_hydro"/>
</dbReference>
<evidence type="ECO:0000256" key="2">
    <source>
        <dbReference type="ARBA" id="ARBA00004963"/>
    </source>
</evidence>
<comment type="cofactor">
    <cofactor evidence="1">
        <name>Zn(2+)</name>
        <dbReference type="ChEBI" id="CHEBI:29105"/>
    </cofactor>
</comment>
<dbReference type="SMART" id="SM00849">
    <property type="entry name" value="Lactamase_B"/>
    <property type="match status" value="1"/>
</dbReference>
<dbReference type="AlphaFoldDB" id="A0A381N1N5"/>
<dbReference type="Gene3D" id="3.60.15.10">
    <property type="entry name" value="Ribonuclease Z/Hydroxyacylglutathione hydrolase-like"/>
    <property type="match status" value="1"/>
</dbReference>
<gene>
    <name evidence="10" type="ORF">METZ01_LOCUS1340</name>
</gene>
<evidence type="ECO:0000256" key="3">
    <source>
        <dbReference type="ARBA" id="ARBA00006759"/>
    </source>
</evidence>
<dbReference type="CDD" id="cd07723">
    <property type="entry name" value="hydroxyacylglutathione_hydrolase_MBL-fold"/>
    <property type="match status" value="1"/>
</dbReference>
<dbReference type="PANTHER" id="PTHR43705">
    <property type="entry name" value="HYDROXYACYLGLUTATHIONE HYDROLASE"/>
    <property type="match status" value="1"/>
</dbReference>
<organism evidence="10">
    <name type="scientific">marine metagenome</name>
    <dbReference type="NCBI Taxonomy" id="408172"/>
    <lineage>
        <taxon>unclassified sequences</taxon>
        <taxon>metagenomes</taxon>
        <taxon>ecological metagenomes</taxon>
    </lineage>
</organism>
<evidence type="ECO:0000313" key="10">
    <source>
        <dbReference type="EMBL" id="SUZ48486.1"/>
    </source>
</evidence>
<keyword evidence="6" id="KW-0378">Hydrolase</keyword>
<dbReference type="InterPro" id="IPR001018">
    <property type="entry name" value="Beta-lactamase_class-B_CS"/>
</dbReference>
<name>A0A381N1N5_9ZZZZ</name>
<evidence type="ECO:0000256" key="5">
    <source>
        <dbReference type="ARBA" id="ARBA00022723"/>
    </source>
</evidence>
<dbReference type="PANTHER" id="PTHR43705:SF1">
    <property type="entry name" value="HYDROXYACYLGLUTATHIONE HYDROLASE GLOB"/>
    <property type="match status" value="1"/>
</dbReference>
<dbReference type="GO" id="GO:0008270">
    <property type="term" value="F:zinc ion binding"/>
    <property type="evidence" value="ECO:0007669"/>
    <property type="project" value="InterPro"/>
</dbReference>
<proteinExistence type="inferred from homology"/>
<accession>A0A381N1N5</accession>
<dbReference type="GO" id="GO:0017001">
    <property type="term" value="P:antibiotic catabolic process"/>
    <property type="evidence" value="ECO:0007669"/>
    <property type="project" value="InterPro"/>
</dbReference>
<comment type="similarity">
    <text evidence="3">Belongs to the metallo-beta-lactamase superfamily. Glyoxalase II family.</text>
</comment>
<dbReference type="InterPro" id="IPR001279">
    <property type="entry name" value="Metallo-B-lactamas"/>
</dbReference>
<dbReference type="GO" id="GO:0004416">
    <property type="term" value="F:hydroxyacylglutathione hydrolase activity"/>
    <property type="evidence" value="ECO:0007669"/>
    <property type="project" value="UniProtKB-EC"/>
</dbReference>
<dbReference type="Pfam" id="PF16123">
    <property type="entry name" value="HAGH_C"/>
    <property type="match status" value="1"/>
</dbReference>
<dbReference type="Pfam" id="PF00753">
    <property type="entry name" value="Lactamase_B"/>
    <property type="match status" value="1"/>
</dbReference>
<feature type="non-terminal residue" evidence="10">
    <location>
        <position position="1"/>
    </location>
</feature>
<protein>
    <recommendedName>
        <fullName evidence="4">hydroxyacylglutathione hydrolase</fullName>
        <ecNumber evidence="4">3.1.2.6</ecNumber>
    </recommendedName>
    <alternativeName>
        <fullName evidence="8">Glyoxalase II</fullName>
    </alternativeName>
</protein>
<evidence type="ECO:0000259" key="9">
    <source>
        <dbReference type="SMART" id="SM00849"/>
    </source>
</evidence>
<dbReference type="EC" id="3.1.2.6" evidence="4"/>
<keyword evidence="5" id="KW-0479">Metal-binding</keyword>
<evidence type="ECO:0000256" key="1">
    <source>
        <dbReference type="ARBA" id="ARBA00001947"/>
    </source>
</evidence>
<evidence type="ECO:0000256" key="8">
    <source>
        <dbReference type="ARBA" id="ARBA00031044"/>
    </source>
</evidence>
<keyword evidence="7" id="KW-0862">Zinc</keyword>
<dbReference type="InterPro" id="IPR050110">
    <property type="entry name" value="Glyoxalase_II_hydrolase"/>
</dbReference>
<dbReference type="PROSITE" id="PS00743">
    <property type="entry name" value="BETA_LACTAMASE_B_1"/>
    <property type="match status" value="1"/>
</dbReference>
<dbReference type="EMBL" id="UINC01000070">
    <property type="protein sequence ID" value="SUZ48486.1"/>
    <property type="molecule type" value="Genomic_DNA"/>
</dbReference>
<sequence length="234" mass="25915">VDPLDHEKCLAKAQSMGWEITQILNTHEHGDHTGGNAPMVAATGARIIAHANARASIPDMDQGLAAGDIVKIGKTIELEVLDTPGHTMSHVCLLSHSDHRAIFCGDTLFNAGAGNCHNGGHPEELYDTFTTQLSKLPDDTRVYPGHDYWENNLAFTLDREPGNQKARDLMNDNGTQDPERALVSTLGLEKEINTFFRLQNPTVISRLKEEFPDLGDDPDPKTIFVKLRELRNNW</sequence>